<organism evidence="1 2">
    <name type="scientific">Trichonephila clavata</name>
    <name type="common">Joro spider</name>
    <name type="synonym">Nephila clavata</name>
    <dbReference type="NCBI Taxonomy" id="2740835"/>
    <lineage>
        <taxon>Eukaryota</taxon>
        <taxon>Metazoa</taxon>
        <taxon>Ecdysozoa</taxon>
        <taxon>Arthropoda</taxon>
        <taxon>Chelicerata</taxon>
        <taxon>Arachnida</taxon>
        <taxon>Araneae</taxon>
        <taxon>Araneomorphae</taxon>
        <taxon>Entelegynae</taxon>
        <taxon>Araneoidea</taxon>
        <taxon>Nephilidae</taxon>
        <taxon>Trichonephila</taxon>
    </lineage>
</organism>
<dbReference type="Proteomes" id="UP000887116">
    <property type="component" value="Unassembled WGS sequence"/>
</dbReference>
<reference evidence="1" key="1">
    <citation type="submission" date="2020-07" db="EMBL/GenBank/DDBJ databases">
        <title>Multicomponent nature underlies the extraordinary mechanical properties of spider dragline silk.</title>
        <authorList>
            <person name="Kono N."/>
            <person name="Nakamura H."/>
            <person name="Mori M."/>
            <person name="Yoshida Y."/>
            <person name="Ohtoshi R."/>
            <person name="Malay A.D."/>
            <person name="Moran D.A.P."/>
            <person name="Tomita M."/>
            <person name="Numata K."/>
            <person name="Arakawa K."/>
        </authorList>
    </citation>
    <scope>NUCLEOTIDE SEQUENCE</scope>
</reference>
<accession>A0A8X6IN30</accession>
<protein>
    <submittedName>
        <fullName evidence="1">Uncharacterized protein</fullName>
    </submittedName>
</protein>
<sequence>MQNLRIQEDSLVSATKSRMDALNSNLEMNRSRREIMNSRVYEPSLYSEVVETDGRYSRVRDIIQSVLTHENLLDVCDRRNRRQILEESEYKVKIHKASIAEGDAKRSCKLSDKKNILEPVKSISVDTPLKKNGLSFNN</sequence>
<dbReference type="EMBL" id="BMAO01006348">
    <property type="protein sequence ID" value="GFR07875.1"/>
    <property type="molecule type" value="Genomic_DNA"/>
</dbReference>
<comment type="caution">
    <text evidence="1">The sequence shown here is derived from an EMBL/GenBank/DDBJ whole genome shotgun (WGS) entry which is preliminary data.</text>
</comment>
<dbReference type="AlphaFoldDB" id="A0A8X6IN30"/>
<keyword evidence="2" id="KW-1185">Reference proteome</keyword>
<evidence type="ECO:0000313" key="1">
    <source>
        <dbReference type="EMBL" id="GFR07875.1"/>
    </source>
</evidence>
<name>A0A8X6IN30_TRICU</name>
<evidence type="ECO:0000313" key="2">
    <source>
        <dbReference type="Proteomes" id="UP000887116"/>
    </source>
</evidence>
<gene>
    <name evidence="1" type="ORF">TNCT_196411</name>
</gene>
<proteinExistence type="predicted"/>